<accession>A0A645FKP9</accession>
<protein>
    <submittedName>
        <fullName evidence="1">Uncharacterized protein</fullName>
    </submittedName>
</protein>
<evidence type="ECO:0000313" key="1">
    <source>
        <dbReference type="EMBL" id="MPN14236.1"/>
    </source>
</evidence>
<dbReference type="EMBL" id="VSSQ01060839">
    <property type="protein sequence ID" value="MPN14236.1"/>
    <property type="molecule type" value="Genomic_DNA"/>
</dbReference>
<name>A0A645FKP9_9ZZZZ</name>
<sequence>MGLEKGSALRHPHKAAQSILLDERVGFQLIKLFPGQIFKSTVGKAPHLPEVGLLNGIIDGQRHREQGSKQYGGQGNGGNGNQISCFCRFHAFHTQPANTFSIGYIHTRHPLIERRSGRLQYGRCGRLTGQFLRYG</sequence>
<comment type="caution">
    <text evidence="1">The sequence shown here is derived from an EMBL/GenBank/DDBJ whole genome shotgun (WGS) entry which is preliminary data.</text>
</comment>
<reference evidence="1" key="1">
    <citation type="submission" date="2019-08" db="EMBL/GenBank/DDBJ databases">
        <authorList>
            <person name="Kucharzyk K."/>
            <person name="Murdoch R.W."/>
            <person name="Higgins S."/>
            <person name="Loffler F."/>
        </authorList>
    </citation>
    <scope>NUCLEOTIDE SEQUENCE</scope>
</reference>
<gene>
    <name evidence="1" type="ORF">SDC9_161562</name>
</gene>
<proteinExistence type="predicted"/>
<dbReference type="AlphaFoldDB" id="A0A645FKP9"/>
<organism evidence="1">
    <name type="scientific">bioreactor metagenome</name>
    <dbReference type="NCBI Taxonomy" id="1076179"/>
    <lineage>
        <taxon>unclassified sequences</taxon>
        <taxon>metagenomes</taxon>
        <taxon>ecological metagenomes</taxon>
    </lineage>
</organism>